<gene>
    <name evidence="1" type="ordered locus">LOC_Os12g18710</name>
</gene>
<dbReference type="EMBL" id="DP000011">
    <property type="protein sequence ID" value="ABA97475.1"/>
    <property type="molecule type" value="Genomic_DNA"/>
</dbReference>
<dbReference type="AlphaFoldDB" id="Q2QTS1"/>
<sequence>MTSCRKKLGNPRTISGAIAGMTISSNVVKKYQHYTSLAGMMVVTDANCPKCSVTAISKRSGASTCKASLIRRHQAEPSRLSRPPDLAGSLTVWGPIELYRRGKGEEKARGCHLQAREADSRLGKGGSRWRRRGHRGARCGFTPCDLQGRVGKEVEDAGGDNALLSLNVRAGKERHGNDVVMGGTVANSFGQRKGDDYEMSASWSQL</sequence>
<reference evidence="1" key="1">
    <citation type="journal article" date="2005" name="BMC Biol.">
        <title>The sequence of rice chromosomes 11 and 12, rich in disease resistance genes and recent gene duplications.</title>
        <authorList>
            <consortium name="The rice chromosomes 11 and 12 sequencing consortia"/>
        </authorList>
    </citation>
    <scope>NUCLEOTIDE SEQUENCE [LARGE SCALE GENOMIC DNA]</scope>
</reference>
<name>Q2QTS1_ORYSJ</name>
<reference evidence="1" key="2">
    <citation type="submission" date="2005-04" db="EMBL/GenBank/DDBJ databases">
        <authorList>
            <person name="Buell C.R."/>
            <person name="Wing R.A."/>
            <person name="McCombie W.A."/>
            <person name="Ouyang S."/>
        </authorList>
    </citation>
    <scope>NUCLEOTIDE SEQUENCE</scope>
</reference>
<reference evidence="1" key="3">
    <citation type="submission" date="2006-01" db="EMBL/GenBank/DDBJ databases">
        <authorList>
            <person name="Buell R."/>
        </authorList>
    </citation>
    <scope>NUCLEOTIDE SEQUENCE</scope>
</reference>
<evidence type="ECO:0000313" key="1">
    <source>
        <dbReference type="EMBL" id="ABA97475.1"/>
    </source>
</evidence>
<organism evidence="1">
    <name type="scientific">Oryza sativa subsp. japonica</name>
    <name type="common">Rice</name>
    <dbReference type="NCBI Taxonomy" id="39947"/>
    <lineage>
        <taxon>Eukaryota</taxon>
        <taxon>Viridiplantae</taxon>
        <taxon>Streptophyta</taxon>
        <taxon>Embryophyta</taxon>
        <taxon>Tracheophyta</taxon>
        <taxon>Spermatophyta</taxon>
        <taxon>Magnoliopsida</taxon>
        <taxon>Liliopsida</taxon>
        <taxon>Poales</taxon>
        <taxon>Poaceae</taxon>
        <taxon>BOP clade</taxon>
        <taxon>Oryzoideae</taxon>
        <taxon>Oryzeae</taxon>
        <taxon>Oryzinae</taxon>
        <taxon>Oryza</taxon>
        <taxon>Oryza sativa</taxon>
    </lineage>
</organism>
<proteinExistence type="predicted"/>
<accession>Q2QTS1</accession>
<protein>
    <submittedName>
        <fullName evidence="1">Uncharacterized protein</fullName>
    </submittedName>
</protein>